<reference evidence="1" key="1">
    <citation type="submission" date="2021-02" db="EMBL/GenBank/DDBJ databases">
        <authorList>
            <person name="Dougan E. K."/>
            <person name="Rhodes N."/>
            <person name="Thang M."/>
            <person name="Chan C."/>
        </authorList>
    </citation>
    <scope>NUCLEOTIDE SEQUENCE</scope>
</reference>
<dbReference type="Proteomes" id="UP000649617">
    <property type="component" value="Unassembled WGS sequence"/>
</dbReference>
<protein>
    <submittedName>
        <fullName evidence="1">ALDH protein</fullName>
    </submittedName>
</protein>
<evidence type="ECO:0000313" key="2">
    <source>
        <dbReference type="Proteomes" id="UP000649617"/>
    </source>
</evidence>
<comment type="caution">
    <text evidence="1">The sequence shown here is derived from an EMBL/GenBank/DDBJ whole genome shotgun (WGS) entry which is preliminary data.</text>
</comment>
<keyword evidence="2" id="KW-1185">Reference proteome</keyword>
<dbReference type="EMBL" id="CAJNIZ010019782">
    <property type="protein sequence ID" value="CAE7431028.1"/>
    <property type="molecule type" value="Genomic_DNA"/>
</dbReference>
<evidence type="ECO:0000313" key="1">
    <source>
        <dbReference type="EMBL" id="CAE7431028.1"/>
    </source>
</evidence>
<dbReference type="AlphaFoldDB" id="A0A812RAD6"/>
<feature type="non-terminal residue" evidence="1">
    <location>
        <position position="155"/>
    </location>
</feature>
<sequence>SLVFFGSHRKLGSLAFVKGDTKRVIAALELLATLIAVQLWVPESDRRQLSIVSMRGFTHNKSNESLVRKGMTTKFPSTLILMELTEELASKNSQLELSWLRRDHNQLADDLTNEKFDVFDSAFRIPLKGEELEWKVLDKLLRHSDSFYKEVKARK</sequence>
<name>A0A812RAD6_SYMPI</name>
<gene>
    <name evidence="1" type="primary">ALDH</name>
    <name evidence="1" type="ORF">SPIL2461_LOCUS10544</name>
</gene>
<accession>A0A812RAD6</accession>
<organism evidence="1 2">
    <name type="scientific">Symbiodinium pilosum</name>
    <name type="common">Dinoflagellate</name>
    <dbReference type="NCBI Taxonomy" id="2952"/>
    <lineage>
        <taxon>Eukaryota</taxon>
        <taxon>Sar</taxon>
        <taxon>Alveolata</taxon>
        <taxon>Dinophyceae</taxon>
        <taxon>Suessiales</taxon>
        <taxon>Symbiodiniaceae</taxon>
        <taxon>Symbiodinium</taxon>
    </lineage>
</organism>
<proteinExistence type="predicted"/>
<dbReference type="OrthoDB" id="443798at2759"/>
<feature type="non-terminal residue" evidence="1">
    <location>
        <position position="1"/>
    </location>
</feature>